<organism evidence="1 2">
    <name type="scientific">Subtercola frigoramans</name>
    <dbReference type="NCBI Taxonomy" id="120298"/>
    <lineage>
        <taxon>Bacteria</taxon>
        <taxon>Bacillati</taxon>
        <taxon>Actinomycetota</taxon>
        <taxon>Actinomycetes</taxon>
        <taxon>Micrococcales</taxon>
        <taxon>Microbacteriaceae</taxon>
        <taxon>Subtercola</taxon>
    </lineage>
</organism>
<name>A0ABS2L4N5_9MICO</name>
<proteinExistence type="predicted"/>
<dbReference type="EMBL" id="JAFBBU010000001">
    <property type="protein sequence ID" value="MBM7471979.1"/>
    <property type="molecule type" value="Genomic_DNA"/>
</dbReference>
<accession>A0ABS2L4N5</accession>
<dbReference type="PROSITE" id="PS51257">
    <property type="entry name" value="PROKAR_LIPOPROTEIN"/>
    <property type="match status" value="1"/>
</dbReference>
<reference evidence="1 2" key="1">
    <citation type="submission" date="2021-01" db="EMBL/GenBank/DDBJ databases">
        <title>Sequencing the genomes of 1000 actinobacteria strains.</title>
        <authorList>
            <person name="Klenk H.-P."/>
        </authorList>
    </citation>
    <scope>NUCLEOTIDE SEQUENCE [LARGE SCALE GENOMIC DNA]</scope>
    <source>
        <strain evidence="1 2">DSM 13057</strain>
    </source>
</reference>
<evidence type="ECO:0000313" key="2">
    <source>
        <dbReference type="Proteomes" id="UP000776164"/>
    </source>
</evidence>
<protein>
    <submittedName>
        <fullName evidence="1">Uncharacterized protein</fullName>
    </submittedName>
</protein>
<gene>
    <name evidence="1" type="ORF">JOE66_001613</name>
</gene>
<comment type="caution">
    <text evidence="1">The sequence shown here is derived from an EMBL/GenBank/DDBJ whole genome shotgun (WGS) entry which is preliminary data.</text>
</comment>
<sequence>MSFARATLLSTPSSLAISCTRGFATILLVRAGTRKGAGLSYVRDSFRAAH</sequence>
<keyword evidence="2" id="KW-1185">Reference proteome</keyword>
<dbReference type="Proteomes" id="UP000776164">
    <property type="component" value="Unassembled WGS sequence"/>
</dbReference>
<evidence type="ECO:0000313" key="1">
    <source>
        <dbReference type="EMBL" id="MBM7471979.1"/>
    </source>
</evidence>